<evidence type="ECO:0000256" key="2">
    <source>
        <dbReference type="ARBA" id="ARBA00022827"/>
    </source>
</evidence>
<sequence>MAEIKTIAIIGAGPVGLAAAAHATERGLRPVVLEQGSAVGHGVRHWAHVPMFSPWAFNIDGAAERLLVASGWSRPDPGGYPTGGELIDRYLAPLAERTALRHAIHFDARVLSVTRSRFDKVRTAGRDSAPFALRYGSGTGEKTLLADAVIDASGTWFSPNPAGSGGLAALGEREAAAAVSYGMPDVLGGARARYASKRIAVLGGGHSAIGTLIALADLQERAPETRIIWLYRGTLLSKAFGGGAADQLAARGELGTRIAKLVERGLIAVETGFQLERIERVDAGLQLEQFPIRSDRSIAPDSCFDAFSSREPVSTSLENALAAANSGGRDVTVDELIVATGFRPDLALLRELRVQLDPALECPPALAPLIDPNEHSCGTVRPHGAAELAHPEPGFYIAGMKAYGRAPTFLLATGHEQVRSIVAEIAGDRAAARRVELVLPETGVCSTTPDGPAVADTGCCGGPAPAAVDACCADDARAKASGEAGCGCGGTPVRSAAHEVAEA</sequence>
<keyword evidence="2" id="KW-0274">FAD</keyword>
<accession>A0A1D7U6G8</accession>
<dbReference type="PRINTS" id="PR00368">
    <property type="entry name" value="FADPNR"/>
</dbReference>
<evidence type="ECO:0000313" key="6">
    <source>
        <dbReference type="Proteomes" id="UP000094969"/>
    </source>
</evidence>
<protein>
    <recommendedName>
        <fullName evidence="4">trimethylamine monooxygenase</fullName>
        <ecNumber evidence="4">1.14.13.148</ecNumber>
    </recommendedName>
</protein>
<keyword evidence="6" id="KW-1185">Reference proteome</keyword>
<dbReference type="PANTHER" id="PTHR23023">
    <property type="entry name" value="DIMETHYLANILINE MONOOXYGENASE"/>
    <property type="match status" value="1"/>
</dbReference>
<organism evidence="5 6">
    <name type="scientific">Bosea vaviloviae</name>
    <dbReference type="NCBI Taxonomy" id="1526658"/>
    <lineage>
        <taxon>Bacteria</taxon>
        <taxon>Pseudomonadati</taxon>
        <taxon>Pseudomonadota</taxon>
        <taxon>Alphaproteobacteria</taxon>
        <taxon>Hyphomicrobiales</taxon>
        <taxon>Boseaceae</taxon>
        <taxon>Bosea</taxon>
    </lineage>
</organism>
<evidence type="ECO:0000256" key="1">
    <source>
        <dbReference type="ARBA" id="ARBA00022630"/>
    </source>
</evidence>
<dbReference type="STRING" id="1526658.BHK69_23275"/>
<dbReference type="KEGG" id="bvv:BHK69_23275"/>
<dbReference type="Proteomes" id="UP000094969">
    <property type="component" value="Chromosome"/>
</dbReference>
<dbReference type="SUPFAM" id="SSF51905">
    <property type="entry name" value="FAD/NAD(P)-binding domain"/>
    <property type="match status" value="1"/>
</dbReference>
<dbReference type="AlphaFoldDB" id="A0A1D7U6G8"/>
<dbReference type="EC" id="1.14.13.148" evidence="4"/>
<evidence type="ECO:0000313" key="5">
    <source>
        <dbReference type="EMBL" id="AOO82975.1"/>
    </source>
</evidence>
<evidence type="ECO:0000256" key="3">
    <source>
        <dbReference type="ARBA" id="ARBA00023002"/>
    </source>
</evidence>
<dbReference type="GO" id="GO:0034899">
    <property type="term" value="F:trimethylamine monooxygenase activity"/>
    <property type="evidence" value="ECO:0007669"/>
    <property type="project" value="UniProtKB-EC"/>
</dbReference>
<dbReference type="OrthoDB" id="7279140at2"/>
<reference evidence="5 6" key="1">
    <citation type="journal article" date="2015" name="Antonie Van Leeuwenhoek">
        <title>Bosea vaviloviae sp. nov., a new species of slow-growing rhizobia isolated from nodules of the relict species Vavilovia formosa (Stev.) Fed.</title>
        <authorList>
            <person name="Safronova V.I."/>
            <person name="Kuznetsova I.G."/>
            <person name="Sazanova A.L."/>
            <person name="Kimeklis A.K."/>
            <person name="Belimov A.A."/>
            <person name="Andronov E.E."/>
            <person name="Pinaev A.G."/>
            <person name="Chizhevskaya E.P."/>
            <person name="Pukhaev A.R."/>
            <person name="Popov K.P."/>
            <person name="Willems A."/>
            <person name="Tikhonovich I.A."/>
        </authorList>
    </citation>
    <scope>NUCLEOTIDE SEQUENCE [LARGE SCALE GENOMIC DNA]</scope>
    <source>
        <strain evidence="5 6">Vaf18</strain>
    </source>
</reference>
<gene>
    <name evidence="5" type="ORF">BHK69_23275</name>
</gene>
<dbReference type="PRINTS" id="PR00411">
    <property type="entry name" value="PNDRDTASEI"/>
</dbReference>
<name>A0A1D7U6G8_9HYPH</name>
<dbReference type="RefSeq" id="WP_069692177.1">
    <property type="nucleotide sequence ID" value="NZ_CP017147.1"/>
</dbReference>
<dbReference type="Pfam" id="PF13738">
    <property type="entry name" value="Pyr_redox_3"/>
    <property type="match status" value="1"/>
</dbReference>
<dbReference type="EMBL" id="CP017147">
    <property type="protein sequence ID" value="AOO82975.1"/>
    <property type="molecule type" value="Genomic_DNA"/>
</dbReference>
<keyword evidence="3" id="KW-0560">Oxidoreductase</keyword>
<evidence type="ECO:0000256" key="4">
    <source>
        <dbReference type="ARBA" id="ARBA00034528"/>
    </source>
</evidence>
<keyword evidence="1" id="KW-0285">Flavoprotein</keyword>
<proteinExistence type="predicted"/>
<dbReference type="Gene3D" id="3.50.50.60">
    <property type="entry name" value="FAD/NAD(P)-binding domain"/>
    <property type="match status" value="1"/>
</dbReference>
<dbReference type="InterPro" id="IPR050346">
    <property type="entry name" value="FMO-like"/>
</dbReference>
<dbReference type="InterPro" id="IPR036188">
    <property type="entry name" value="FAD/NAD-bd_sf"/>
</dbReference>